<keyword evidence="12" id="KW-1185">Reference proteome</keyword>
<keyword evidence="6 7" id="KW-0067">ATP-binding</keyword>
<dbReference type="CDD" id="cd00060">
    <property type="entry name" value="FHA"/>
    <property type="match status" value="1"/>
</dbReference>
<reference evidence="11" key="1">
    <citation type="submission" date="2023-03" db="EMBL/GenBank/DDBJ databases">
        <title>Massive genome expansion in bonnet fungi (Mycena s.s.) driven by repeated elements and novel gene families across ecological guilds.</title>
        <authorList>
            <consortium name="Lawrence Berkeley National Laboratory"/>
            <person name="Harder C.B."/>
            <person name="Miyauchi S."/>
            <person name="Viragh M."/>
            <person name="Kuo A."/>
            <person name="Thoen E."/>
            <person name="Andreopoulos B."/>
            <person name="Lu D."/>
            <person name="Skrede I."/>
            <person name="Drula E."/>
            <person name="Henrissat B."/>
            <person name="Morin E."/>
            <person name="Kohler A."/>
            <person name="Barry K."/>
            <person name="LaButti K."/>
            <person name="Morin E."/>
            <person name="Salamov A."/>
            <person name="Lipzen A."/>
            <person name="Mereny Z."/>
            <person name="Hegedus B."/>
            <person name="Baldrian P."/>
            <person name="Stursova M."/>
            <person name="Weitz H."/>
            <person name="Taylor A."/>
            <person name="Grigoriev I.V."/>
            <person name="Nagy L.G."/>
            <person name="Martin F."/>
            <person name="Kauserud H."/>
        </authorList>
    </citation>
    <scope>NUCLEOTIDE SEQUENCE</scope>
    <source>
        <strain evidence="11">CBHHK067</strain>
    </source>
</reference>
<keyword evidence="5 11" id="KW-0418">Kinase</keyword>
<dbReference type="GO" id="GO:0005776">
    <property type="term" value="C:autophagosome"/>
    <property type="evidence" value="ECO:0007669"/>
    <property type="project" value="TreeGrafter"/>
</dbReference>
<dbReference type="GO" id="GO:0005829">
    <property type="term" value="C:cytosol"/>
    <property type="evidence" value="ECO:0007669"/>
    <property type="project" value="TreeGrafter"/>
</dbReference>
<gene>
    <name evidence="11" type="ORF">B0H17DRAFT_1078046</name>
</gene>
<dbReference type="Pfam" id="PF00498">
    <property type="entry name" value="FHA"/>
    <property type="match status" value="1"/>
</dbReference>
<proteinExistence type="inferred from homology"/>
<feature type="binding site" evidence="7">
    <location>
        <position position="173"/>
    </location>
    <ligand>
        <name>ATP</name>
        <dbReference type="ChEBI" id="CHEBI:30616"/>
    </ligand>
</feature>
<dbReference type="GO" id="GO:0004674">
    <property type="term" value="F:protein serine/threonine kinase activity"/>
    <property type="evidence" value="ECO:0007669"/>
    <property type="project" value="UniProtKB-EC"/>
</dbReference>
<protein>
    <recommendedName>
        <fullName evidence="2">non-specific serine/threonine protein kinase</fullName>
        <ecNumber evidence="2">2.7.11.1</ecNumber>
    </recommendedName>
</protein>
<dbReference type="GO" id="GO:0005524">
    <property type="term" value="F:ATP binding"/>
    <property type="evidence" value="ECO:0007669"/>
    <property type="project" value="UniProtKB-UniRule"/>
</dbReference>
<feature type="compositionally biased region" description="Basic residues" evidence="8">
    <location>
        <begin position="474"/>
        <end position="490"/>
    </location>
</feature>
<dbReference type="InterPro" id="IPR000253">
    <property type="entry name" value="FHA_dom"/>
</dbReference>
<dbReference type="InterPro" id="IPR011009">
    <property type="entry name" value="Kinase-like_dom_sf"/>
</dbReference>
<accession>A0AAD7GDA2</accession>
<dbReference type="PROSITE" id="PS00107">
    <property type="entry name" value="PROTEIN_KINASE_ATP"/>
    <property type="match status" value="1"/>
</dbReference>
<sequence>MPDTAKPSIHVFGRLEPLCPSPGVGPIDLLWEAKDNTLTASCSFGRYENNKHVLQGEAVSGLHATIDWNGRKDPMSIVTITDYSVNGTFVDEEKVGQTVTLQLFDGSTVYFGSQVRIRLEQADYRYTFHHYHGRSKTESVYTHYTIGRQLGSGAFGTVFKATQKVSGSVFAIKTSWNTIDMGRAVLCAAQEAMAMMKLEHENICKLHEVFFRLDGEIADMVLEYVDGVTLDVFFDQSLSELHAKELSYQLCAAFRYVHREGVSHGDIKPNNILVAGTVRPVIKVADFGLARIKGNMNMTQLVTDHAWTAPEARQQILTHGDDVTVAMCSDWDSWAIGCIIYQLLCAKPPFRSSDPQHMGFRPNDDSINWAPLDRCSAPAQHLVKELLVEDPAHRFQVIQALGHAWLAGYVPYQVAFNGVRFTKLPAPGAVLEGTPDTSGFVDGQEEGVDVDAEGEDEDEDDMDMDVEVEAVAVRARHQSRQPPVRRRVQPRRGETYRSKAGPQQLVGRPTPPARKRAHGKH</sequence>
<evidence type="ECO:0000256" key="8">
    <source>
        <dbReference type="SAM" id="MobiDB-lite"/>
    </source>
</evidence>
<feature type="region of interest" description="Disordered" evidence="8">
    <location>
        <begin position="433"/>
        <end position="521"/>
    </location>
</feature>
<evidence type="ECO:0000259" key="10">
    <source>
        <dbReference type="PROSITE" id="PS50011"/>
    </source>
</evidence>
<organism evidence="11 12">
    <name type="scientific">Mycena rosella</name>
    <name type="common">Pink bonnet</name>
    <name type="synonym">Agaricus rosellus</name>
    <dbReference type="NCBI Taxonomy" id="1033263"/>
    <lineage>
        <taxon>Eukaryota</taxon>
        <taxon>Fungi</taxon>
        <taxon>Dikarya</taxon>
        <taxon>Basidiomycota</taxon>
        <taxon>Agaricomycotina</taxon>
        <taxon>Agaricomycetes</taxon>
        <taxon>Agaricomycetidae</taxon>
        <taxon>Agaricales</taxon>
        <taxon>Marasmiineae</taxon>
        <taxon>Mycenaceae</taxon>
        <taxon>Mycena</taxon>
    </lineage>
</organism>
<dbReference type="SMART" id="SM00220">
    <property type="entry name" value="S_TKc"/>
    <property type="match status" value="1"/>
</dbReference>
<evidence type="ECO:0000256" key="4">
    <source>
        <dbReference type="ARBA" id="ARBA00022741"/>
    </source>
</evidence>
<dbReference type="PANTHER" id="PTHR24348">
    <property type="entry name" value="SERINE/THREONINE-PROTEIN KINASE UNC-51-RELATED"/>
    <property type="match status" value="1"/>
</dbReference>
<dbReference type="Gene3D" id="2.60.200.20">
    <property type="match status" value="1"/>
</dbReference>
<keyword evidence="4 7" id="KW-0547">Nucleotide-binding</keyword>
<dbReference type="PROSITE" id="PS50011">
    <property type="entry name" value="PROTEIN_KINASE_DOM"/>
    <property type="match status" value="1"/>
</dbReference>
<comment type="caution">
    <text evidence="11">The sequence shown here is derived from an EMBL/GenBank/DDBJ whole genome shotgun (WGS) entry which is preliminary data.</text>
</comment>
<dbReference type="InterPro" id="IPR008984">
    <property type="entry name" value="SMAD_FHA_dom_sf"/>
</dbReference>
<dbReference type="EMBL" id="JARKIE010000132">
    <property type="protein sequence ID" value="KAJ7678678.1"/>
    <property type="molecule type" value="Genomic_DNA"/>
</dbReference>
<evidence type="ECO:0000313" key="11">
    <source>
        <dbReference type="EMBL" id="KAJ7678678.1"/>
    </source>
</evidence>
<feature type="domain" description="Protein kinase" evidence="10">
    <location>
        <begin position="144"/>
        <end position="406"/>
    </location>
</feature>
<name>A0AAD7GDA2_MYCRO</name>
<keyword evidence="3" id="KW-0808">Transferase</keyword>
<dbReference type="EC" id="2.7.11.1" evidence="2"/>
<dbReference type="GO" id="GO:0016020">
    <property type="term" value="C:membrane"/>
    <property type="evidence" value="ECO:0007669"/>
    <property type="project" value="TreeGrafter"/>
</dbReference>
<dbReference type="InterPro" id="IPR008271">
    <property type="entry name" value="Ser/Thr_kinase_AS"/>
</dbReference>
<dbReference type="GO" id="GO:0000045">
    <property type="term" value="P:autophagosome assembly"/>
    <property type="evidence" value="ECO:0007669"/>
    <property type="project" value="TreeGrafter"/>
</dbReference>
<dbReference type="CDD" id="cd14014">
    <property type="entry name" value="STKc_PknB_like"/>
    <property type="match status" value="1"/>
</dbReference>
<dbReference type="PANTHER" id="PTHR24348:SF22">
    <property type="entry name" value="NON-SPECIFIC SERINE_THREONINE PROTEIN KINASE"/>
    <property type="match status" value="1"/>
</dbReference>
<dbReference type="GO" id="GO:0000407">
    <property type="term" value="C:phagophore assembly site"/>
    <property type="evidence" value="ECO:0007669"/>
    <property type="project" value="TreeGrafter"/>
</dbReference>
<dbReference type="InterPro" id="IPR000719">
    <property type="entry name" value="Prot_kinase_dom"/>
</dbReference>
<dbReference type="PROSITE" id="PS50006">
    <property type="entry name" value="FHA_DOMAIN"/>
    <property type="match status" value="1"/>
</dbReference>
<evidence type="ECO:0000256" key="7">
    <source>
        <dbReference type="PROSITE-ProRule" id="PRU10141"/>
    </source>
</evidence>
<dbReference type="Proteomes" id="UP001221757">
    <property type="component" value="Unassembled WGS sequence"/>
</dbReference>
<evidence type="ECO:0000256" key="2">
    <source>
        <dbReference type="ARBA" id="ARBA00012513"/>
    </source>
</evidence>
<evidence type="ECO:0000256" key="3">
    <source>
        <dbReference type="ARBA" id="ARBA00022679"/>
    </source>
</evidence>
<dbReference type="InterPro" id="IPR017441">
    <property type="entry name" value="Protein_kinase_ATP_BS"/>
</dbReference>
<evidence type="ECO:0000256" key="6">
    <source>
        <dbReference type="ARBA" id="ARBA00022840"/>
    </source>
</evidence>
<dbReference type="GO" id="GO:0010506">
    <property type="term" value="P:regulation of autophagy"/>
    <property type="evidence" value="ECO:0007669"/>
    <property type="project" value="InterPro"/>
</dbReference>
<dbReference type="SUPFAM" id="SSF49879">
    <property type="entry name" value="SMAD/FHA domain"/>
    <property type="match status" value="1"/>
</dbReference>
<evidence type="ECO:0000259" key="9">
    <source>
        <dbReference type="PROSITE" id="PS50006"/>
    </source>
</evidence>
<feature type="domain" description="FHA" evidence="9">
    <location>
        <begin position="42"/>
        <end position="95"/>
    </location>
</feature>
<comment type="similarity">
    <text evidence="1">Belongs to the protein kinase superfamily. CAMK Ser/Thr protein kinase family. CHEK2 subfamily.</text>
</comment>
<dbReference type="InterPro" id="IPR045269">
    <property type="entry name" value="Atg1-like"/>
</dbReference>
<dbReference type="SMART" id="SM00240">
    <property type="entry name" value="FHA"/>
    <property type="match status" value="1"/>
</dbReference>
<dbReference type="Pfam" id="PF00069">
    <property type="entry name" value="Pkinase"/>
    <property type="match status" value="1"/>
</dbReference>
<evidence type="ECO:0000256" key="1">
    <source>
        <dbReference type="ARBA" id="ARBA00005575"/>
    </source>
</evidence>
<dbReference type="Gene3D" id="1.10.510.10">
    <property type="entry name" value="Transferase(Phosphotransferase) domain 1"/>
    <property type="match status" value="1"/>
</dbReference>
<evidence type="ECO:0000256" key="5">
    <source>
        <dbReference type="ARBA" id="ARBA00022777"/>
    </source>
</evidence>
<feature type="compositionally biased region" description="Acidic residues" evidence="8">
    <location>
        <begin position="443"/>
        <end position="468"/>
    </location>
</feature>
<dbReference type="PROSITE" id="PS00108">
    <property type="entry name" value="PROTEIN_KINASE_ST"/>
    <property type="match status" value="1"/>
</dbReference>
<dbReference type="AlphaFoldDB" id="A0AAD7GDA2"/>
<evidence type="ECO:0000313" key="12">
    <source>
        <dbReference type="Proteomes" id="UP001221757"/>
    </source>
</evidence>
<dbReference type="SUPFAM" id="SSF56112">
    <property type="entry name" value="Protein kinase-like (PK-like)"/>
    <property type="match status" value="1"/>
</dbReference>